<name>A0ABY7EGM6_MYAAR</name>
<sequence length="668" mass="76345">MSHIIRNATPKRKSILLAHQSNNEDTESISNLLEVNKVGRPKKYLANVKRKLAYTKSPCAFWKSKKSMSEKFSTFKKMVPKYYKRLDMTCRRVCVCTKDYNFEQKVEALNRVSAQKSMPKLKATPRLLSDLSLCPFDDIPRRTCVDRQCQHCGTEAVHKLYQPLVESYADLTVKYHQWESVPESYVAKDSTKKKTSRWIQTEKKVCVGDLVNDVSDSLVIYTSHLFRACYQYKMESSLMANLPLDHCVVVMDFSENISLQPQDEIESAHWTIKQVTLHPIFIVRHAANSTLDKPIIFKESLVIVSDDIKHSVDAVYAFTHQLIAHIRNNPGPCPMRVLHRFSDNCAAQYKCKDAFSHISLIEKAHDIKVVYHYSESGHGKGPSDGIGAGIKKKLENLILGGKVVNNAYQTYLALTQNPNAPMNQRVIFVPRKIIASLKPKKPKTAKTIKGTQSFHMIATHSKDPDVLTCSDLSCSCTVCICSDQQGPCFFGQFRNDRKHFHLPTGKAVRHTEQNNDELQLFETSIARKGWRIRGTTPSDGNCFFWAVSDQLDLNRMEVHTHTDLRLQLVHFIEKLPEDCTRRLCGCTFQDEEEHMPVLEDVEDEFLLKFLRATRSDGVYNWPVKDDVSWQRSEDIIGRLPAPTLLPCRGIKLMFDLSSLRPLSAYVLK</sequence>
<accession>A0ABY7EGM6</accession>
<evidence type="ECO:0000313" key="2">
    <source>
        <dbReference type="Proteomes" id="UP001164746"/>
    </source>
</evidence>
<dbReference type="Gene3D" id="3.90.70.80">
    <property type="match status" value="1"/>
</dbReference>
<dbReference type="PANTHER" id="PTHR46601">
    <property type="entry name" value="ULP_PROTEASE DOMAIN-CONTAINING PROTEIN"/>
    <property type="match status" value="1"/>
</dbReference>
<reference evidence="1" key="1">
    <citation type="submission" date="2022-11" db="EMBL/GenBank/DDBJ databases">
        <title>Centuries of genome instability and evolution in soft-shell clam transmissible cancer (bioRxiv).</title>
        <authorList>
            <person name="Hart S.F.M."/>
            <person name="Yonemitsu M.A."/>
            <person name="Giersch R.M."/>
            <person name="Beal B.F."/>
            <person name="Arriagada G."/>
            <person name="Davis B.W."/>
            <person name="Ostrander E.A."/>
            <person name="Goff S.P."/>
            <person name="Metzger M.J."/>
        </authorList>
    </citation>
    <scope>NUCLEOTIDE SEQUENCE</scope>
    <source>
        <strain evidence="1">MELC-2E11</strain>
        <tissue evidence="1">Siphon/mantle</tissue>
    </source>
</reference>
<dbReference type="Proteomes" id="UP001164746">
    <property type="component" value="Chromosome 6"/>
</dbReference>
<protein>
    <recommendedName>
        <fullName evidence="3">Ubiquitinyl hydrolase 1</fullName>
    </recommendedName>
</protein>
<dbReference type="PANTHER" id="PTHR46601:SF1">
    <property type="entry name" value="ADF-H DOMAIN-CONTAINING PROTEIN"/>
    <property type="match status" value="1"/>
</dbReference>
<evidence type="ECO:0000313" key="1">
    <source>
        <dbReference type="EMBL" id="WAR07956.1"/>
    </source>
</evidence>
<dbReference type="EMBL" id="CP111017">
    <property type="protein sequence ID" value="WAR07956.1"/>
    <property type="molecule type" value="Genomic_DNA"/>
</dbReference>
<organism evidence="1 2">
    <name type="scientific">Mya arenaria</name>
    <name type="common">Soft-shell clam</name>
    <dbReference type="NCBI Taxonomy" id="6604"/>
    <lineage>
        <taxon>Eukaryota</taxon>
        <taxon>Metazoa</taxon>
        <taxon>Spiralia</taxon>
        <taxon>Lophotrochozoa</taxon>
        <taxon>Mollusca</taxon>
        <taxon>Bivalvia</taxon>
        <taxon>Autobranchia</taxon>
        <taxon>Heteroconchia</taxon>
        <taxon>Euheterodonta</taxon>
        <taxon>Imparidentia</taxon>
        <taxon>Neoheterodontei</taxon>
        <taxon>Myida</taxon>
        <taxon>Myoidea</taxon>
        <taxon>Myidae</taxon>
        <taxon>Mya</taxon>
    </lineage>
</organism>
<proteinExistence type="predicted"/>
<gene>
    <name evidence="1" type="ORF">MAR_017914</name>
</gene>
<evidence type="ECO:0008006" key="3">
    <source>
        <dbReference type="Google" id="ProtNLM"/>
    </source>
</evidence>
<keyword evidence="2" id="KW-1185">Reference proteome</keyword>